<evidence type="ECO:0000313" key="1">
    <source>
        <dbReference type="EMBL" id="GCE95883.1"/>
    </source>
</evidence>
<name>A0A5M3T880_LIMPL</name>
<protein>
    <recommendedName>
        <fullName evidence="3">Helix-turn-helix domain-containing protein</fullName>
    </recommendedName>
</protein>
<gene>
    <name evidence="1" type="ORF">NIES46_39490</name>
</gene>
<comment type="caution">
    <text evidence="1">The sequence shown here is derived from an EMBL/GenBank/DDBJ whole genome shotgun (WGS) entry which is preliminary data.</text>
</comment>
<evidence type="ECO:0000313" key="2">
    <source>
        <dbReference type="Proteomes" id="UP000326169"/>
    </source>
</evidence>
<dbReference type="InterPro" id="IPR013324">
    <property type="entry name" value="RNA_pol_sigma_r3/r4-like"/>
</dbReference>
<evidence type="ECO:0008006" key="3">
    <source>
        <dbReference type="Google" id="ProtNLM"/>
    </source>
</evidence>
<dbReference type="GeneID" id="301684726"/>
<sequence>MNKPKLLTERELALLSGYSHCELGLSPQAFYAKWNVTYEQIAEICDRSISTVKRWFARGKRYRRPTQTDLRHLALMDLLWERWDDLPVEFKEQLSCTNN</sequence>
<keyword evidence="2" id="KW-1185">Reference proteome</keyword>
<reference evidence="1 2" key="1">
    <citation type="journal article" date="2019" name="J Genomics">
        <title>The Draft Genome of a Hydrogen-producing Cyanobacterium, Arthrospira platensis NIES-46.</title>
        <authorList>
            <person name="Suzuki S."/>
            <person name="Yamaguchi H."/>
            <person name="Kawachi M."/>
        </authorList>
    </citation>
    <scope>NUCLEOTIDE SEQUENCE [LARGE SCALE GENOMIC DNA]</scope>
    <source>
        <strain evidence="1 2">NIES-46</strain>
    </source>
</reference>
<dbReference type="RefSeq" id="WP_006616608.1">
    <property type="nucleotide sequence ID" value="NZ_BIMW01000152.1"/>
</dbReference>
<dbReference type="EMBL" id="BIMW01000152">
    <property type="protein sequence ID" value="GCE95883.1"/>
    <property type="molecule type" value="Genomic_DNA"/>
</dbReference>
<accession>A0A5M3T880</accession>
<organism evidence="1 2">
    <name type="scientific">Limnospira platensis NIES-46</name>
    <dbReference type="NCBI Taxonomy" id="1236695"/>
    <lineage>
        <taxon>Bacteria</taxon>
        <taxon>Bacillati</taxon>
        <taxon>Cyanobacteriota</taxon>
        <taxon>Cyanophyceae</taxon>
        <taxon>Oscillatoriophycideae</taxon>
        <taxon>Oscillatoriales</taxon>
        <taxon>Sirenicapillariaceae</taxon>
        <taxon>Limnospira</taxon>
    </lineage>
</organism>
<proteinExistence type="predicted"/>
<dbReference type="Proteomes" id="UP000326169">
    <property type="component" value="Unassembled WGS sequence"/>
</dbReference>
<dbReference type="SUPFAM" id="SSF88659">
    <property type="entry name" value="Sigma3 and sigma4 domains of RNA polymerase sigma factors"/>
    <property type="match status" value="1"/>
</dbReference>